<reference evidence="2" key="1">
    <citation type="journal article" date="2019" name="Int. J. Syst. Evol. Microbiol.">
        <title>The Global Catalogue of Microorganisms (GCM) 10K type strain sequencing project: providing services to taxonomists for standard genome sequencing and annotation.</title>
        <authorList>
            <consortium name="The Broad Institute Genomics Platform"/>
            <consortium name="The Broad Institute Genome Sequencing Center for Infectious Disease"/>
            <person name="Wu L."/>
            <person name="Ma J."/>
        </authorList>
    </citation>
    <scope>NUCLEOTIDE SEQUENCE [LARGE SCALE GENOMIC DNA]</scope>
    <source>
        <strain evidence="2">VKM B-3159</strain>
    </source>
</reference>
<dbReference type="EMBL" id="JAVCAP010000004">
    <property type="protein sequence ID" value="MDP8566812.1"/>
    <property type="molecule type" value="Genomic_DNA"/>
</dbReference>
<proteinExistence type="predicted"/>
<name>A0ABT9JQH7_9PROT</name>
<accession>A0ABT9JQH7</accession>
<evidence type="ECO:0000313" key="2">
    <source>
        <dbReference type="Proteomes" id="UP001225906"/>
    </source>
</evidence>
<organism evidence="1 2">
    <name type="scientific">Methylophilus aquaticus</name>
    <dbReference type="NCBI Taxonomy" id="1971610"/>
    <lineage>
        <taxon>Bacteria</taxon>
        <taxon>Pseudomonadati</taxon>
        <taxon>Pseudomonadota</taxon>
        <taxon>Betaproteobacteria</taxon>
        <taxon>Nitrosomonadales</taxon>
        <taxon>Methylophilaceae</taxon>
        <taxon>Methylophilus</taxon>
    </lineage>
</organism>
<dbReference type="RefSeq" id="WP_306388516.1">
    <property type="nucleotide sequence ID" value="NZ_JAVCAP010000004.1"/>
</dbReference>
<comment type="caution">
    <text evidence="1">The sequence shown here is derived from an EMBL/GenBank/DDBJ whole genome shotgun (WGS) entry which is preliminary data.</text>
</comment>
<evidence type="ECO:0000313" key="1">
    <source>
        <dbReference type="EMBL" id="MDP8566812.1"/>
    </source>
</evidence>
<sequence length="84" mass="9829">MTRRTQWLYAVELALAGDWEGAHLIAQEDSDPLANWIHAVLHKIEGDVWNSKYWYARTAGRQYETFADATEELQVIRQQLLQLQ</sequence>
<dbReference type="Proteomes" id="UP001225906">
    <property type="component" value="Unassembled WGS sequence"/>
</dbReference>
<protein>
    <submittedName>
        <fullName evidence="1">Uncharacterized protein</fullName>
    </submittedName>
</protein>
<gene>
    <name evidence="1" type="ORF">Q9291_03010</name>
</gene>
<keyword evidence="2" id="KW-1185">Reference proteome</keyword>